<protein>
    <submittedName>
        <fullName evidence="2">Uncharacterized protein</fullName>
    </submittedName>
</protein>
<feature type="compositionally biased region" description="Acidic residues" evidence="1">
    <location>
        <begin position="167"/>
        <end position="176"/>
    </location>
</feature>
<reference evidence="2 3" key="1">
    <citation type="submission" date="2016-02" db="EMBL/GenBank/DDBJ databases">
        <title>Genome analysis of coral dinoflagellate symbionts highlights evolutionary adaptations to a symbiotic lifestyle.</title>
        <authorList>
            <person name="Aranda M."/>
            <person name="Li Y."/>
            <person name="Liew Y.J."/>
            <person name="Baumgarten S."/>
            <person name="Simakov O."/>
            <person name="Wilson M."/>
            <person name="Piel J."/>
            <person name="Ashoor H."/>
            <person name="Bougouffa S."/>
            <person name="Bajic V.B."/>
            <person name="Ryu T."/>
            <person name="Ravasi T."/>
            <person name="Bayer T."/>
            <person name="Micklem G."/>
            <person name="Kim H."/>
            <person name="Bhak J."/>
            <person name="Lajeunesse T.C."/>
            <person name="Voolstra C.R."/>
        </authorList>
    </citation>
    <scope>NUCLEOTIDE SEQUENCE [LARGE SCALE GENOMIC DNA]</scope>
    <source>
        <strain evidence="2 3">CCMP2467</strain>
    </source>
</reference>
<dbReference type="AlphaFoldDB" id="A0A1Q9E3F7"/>
<name>A0A1Q9E3F7_SYMMI</name>
<accession>A0A1Q9E3F7</accession>
<feature type="compositionally biased region" description="Basic and acidic residues" evidence="1">
    <location>
        <begin position="113"/>
        <end position="125"/>
    </location>
</feature>
<evidence type="ECO:0000313" key="3">
    <source>
        <dbReference type="Proteomes" id="UP000186817"/>
    </source>
</evidence>
<evidence type="ECO:0000313" key="2">
    <source>
        <dbReference type="EMBL" id="OLQ01939.1"/>
    </source>
</evidence>
<feature type="region of interest" description="Disordered" evidence="1">
    <location>
        <begin position="94"/>
        <end position="185"/>
    </location>
</feature>
<sequence>MRLKRRRDPGYERALRTQCIVPSAGETRHDEKYLRVDARLISLANRPLGSKMEELFRRYILLKGLACLGYGPPGGLSVRLQEAAAQAARIRKDKVLVPRSNGTTGGLHGGPEQGEREGGRERGGQEDDAAGTGDLGTGDGRVKEDMEEEEEEEEEVSDDIKEAKEDSSEDSSDDSDAGAGAVLDA</sequence>
<dbReference type="OrthoDB" id="10381198at2759"/>
<keyword evidence="3" id="KW-1185">Reference proteome</keyword>
<comment type="caution">
    <text evidence="2">The sequence shown here is derived from an EMBL/GenBank/DDBJ whole genome shotgun (WGS) entry which is preliminary data.</text>
</comment>
<evidence type="ECO:0000256" key="1">
    <source>
        <dbReference type="SAM" id="MobiDB-lite"/>
    </source>
</evidence>
<gene>
    <name evidence="2" type="ORF">AK812_SmicGene15267</name>
</gene>
<organism evidence="2 3">
    <name type="scientific">Symbiodinium microadriaticum</name>
    <name type="common">Dinoflagellate</name>
    <name type="synonym">Zooxanthella microadriatica</name>
    <dbReference type="NCBI Taxonomy" id="2951"/>
    <lineage>
        <taxon>Eukaryota</taxon>
        <taxon>Sar</taxon>
        <taxon>Alveolata</taxon>
        <taxon>Dinophyceae</taxon>
        <taxon>Suessiales</taxon>
        <taxon>Symbiodiniaceae</taxon>
        <taxon>Symbiodinium</taxon>
    </lineage>
</organism>
<feature type="compositionally biased region" description="Acidic residues" evidence="1">
    <location>
        <begin position="145"/>
        <end position="157"/>
    </location>
</feature>
<dbReference type="Proteomes" id="UP000186817">
    <property type="component" value="Unassembled WGS sequence"/>
</dbReference>
<proteinExistence type="predicted"/>
<feature type="compositionally biased region" description="Gly residues" evidence="1">
    <location>
        <begin position="103"/>
        <end position="112"/>
    </location>
</feature>
<dbReference type="EMBL" id="LSRX01000277">
    <property type="protein sequence ID" value="OLQ01939.1"/>
    <property type="molecule type" value="Genomic_DNA"/>
</dbReference>